<proteinExistence type="predicted"/>
<sequence>MQAPISVADLQTFDSTLGNDAAQAMIATAWARAQVVAPCLKQPDPDLDDTDIEILKDVVRSAILRWNDRGSGAIVSRNAGEYGETLNRADDKRALYRPGEIRDLQAVCGNVRKRGQASTISTIPHAHNDDAGVDPVHPFLLGDDDFTRYDEFGNKYQR</sequence>
<organism evidence="1">
    <name type="scientific">Gordonia amarae</name>
    <dbReference type="NCBI Taxonomy" id="36821"/>
    <lineage>
        <taxon>Bacteria</taxon>
        <taxon>Bacillati</taxon>
        <taxon>Actinomycetota</taxon>
        <taxon>Actinomycetes</taxon>
        <taxon>Mycobacteriales</taxon>
        <taxon>Gordoniaceae</taxon>
        <taxon>Gordonia</taxon>
    </lineage>
</organism>
<reference evidence="1" key="1">
    <citation type="journal article" date="2021" name="Nat. Microbiol.">
        <title>Cocultivation of an ultrasmall environmental parasitic bacterium with lytic ability against bacteria associated with wastewater foams.</title>
        <authorList>
            <person name="Batinovic S."/>
            <person name="Rose J.J.A."/>
            <person name="Ratcliffe J."/>
            <person name="Seviour R.J."/>
            <person name="Petrovski S."/>
        </authorList>
    </citation>
    <scope>NUCLEOTIDE SEQUENCE</scope>
    <source>
        <strain evidence="1">CON44</strain>
    </source>
</reference>
<name>A0A857MIY4_9ACTN</name>
<protein>
    <submittedName>
        <fullName evidence="1">Uncharacterized protein</fullName>
    </submittedName>
</protein>
<accession>A0A857MIY4</accession>
<gene>
    <name evidence="1" type="ORF">GII30_20505</name>
</gene>
<dbReference type="EMBL" id="CP045810">
    <property type="protein sequence ID" value="QHN41229.1"/>
    <property type="molecule type" value="Genomic_DNA"/>
</dbReference>
<dbReference type="RefSeq" id="WP_005190199.1">
    <property type="nucleotide sequence ID" value="NZ_CP045808.1"/>
</dbReference>
<evidence type="ECO:0000313" key="1">
    <source>
        <dbReference type="EMBL" id="QHN41229.1"/>
    </source>
</evidence>
<dbReference type="AlphaFoldDB" id="A0A857MIY4"/>